<gene>
    <name evidence="2" type="ORF">BHM03_00024964</name>
</gene>
<accession>A0A445MGV0</accession>
<evidence type="ECO:0000313" key="2">
    <source>
        <dbReference type="EMBL" id="RZR73492.1"/>
    </source>
</evidence>
<feature type="region of interest" description="Disordered" evidence="1">
    <location>
        <begin position="1"/>
        <end position="27"/>
    </location>
</feature>
<dbReference type="AlphaFoldDB" id="A0A445MGV0"/>
<name>A0A445MGV0_ENSVE</name>
<feature type="compositionally biased region" description="Polar residues" evidence="1">
    <location>
        <begin position="7"/>
        <end position="18"/>
    </location>
</feature>
<reference evidence="2" key="1">
    <citation type="journal article" date="2018" name="Data Brief">
        <title>Genome sequence data from 17 accessions of Ensete ventricosum, a staple food crop for millions in Ethiopia.</title>
        <authorList>
            <person name="Yemataw Z."/>
            <person name="Muzemil S."/>
            <person name="Ambachew D."/>
            <person name="Tripathi L."/>
            <person name="Tesfaye K."/>
            <person name="Chala A."/>
            <person name="Farbos A."/>
            <person name="O'Neill P."/>
            <person name="Moore K."/>
            <person name="Grant M."/>
            <person name="Studholme D.J."/>
        </authorList>
    </citation>
    <scope>NUCLEOTIDE SEQUENCE [LARGE SCALE GENOMIC DNA]</scope>
    <source>
        <tissue evidence="2">Leaf</tissue>
    </source>
</reference>
<feature type="compositionally biased region" description="Basic and acidic residues" evidence="1">
    <location>
        <begin position="98"/>
        <end position="111"/>
    </location>
</feature>
<proteinExistence type="predicted"/>
<dbReference type="Proteomes" id="UP000290560">
    <property type="component" value="Unassembled WGS sequence"/>
</dbReference>
<sequence length="144" mass="16180">MTRKTTTKQFTADQQNQQAKEKKKVTIISQKHKRIDSLSPALTPEAPAFFKPFFLTIKLAPIKELEDSARTKPLMLSEDMPVYDSTQLPADAASVDAIPKRNPDKGNKQQTKDNNLAKTLRHYREIPAVVPRRRAVAVTAQLIG</sequence>
<dbReference type="EMBL" id="KV875933">
    <property type="protein sequence ID" value="RZR73492.1"/>
    <property type="molecule type" value="Genomic_DNA"/>
</dbReference>
<evidence type="ECO:0000256" key="1">
    <source>
        <dbReference type="SAM" id="MobiDB-lite"/>
    </source>
</evidence>
<feature type="region of interest" description="Disordered" evidence="1">
    <location>
        <begin position="93"/>
        <end position="115"/>
    </location>
</feature>
<organism evidence="2">
    <name type="scientific">Ensete ventricosum</name>
    <name type="common">Abyssinian banana</name>
    <name type="synonym">Musa ensete</name>
    <dbReference type="NCBI Taxonomy" id="4639"/>
    <lineage>
        <taxon>Eukaryota</taxon>
        <taxon>Viridiplantae</taxon>
        <taxon>Streptophyta</taxon>
        <taxon>Embryophyta</taxon>
        <taxon>Tracheophyta</taxon>
        <taxon>Spermatophyta</taxon>
        <taxon>Magnoliopsida</taxon>
        <taxon>Liliopsida</taxon>
        <taxon>Zingiberales</taxon>
        <taxon>Musaceae</taxon>
        <taxon>Ensete</taxon>
    </lineage>
</organism>
<protein>
    <submittedName>
        <fullName evidence="2">Uncharacterized protein</fullName>
    </submittedName>
</protein>